<dbReference type="KEGG" id="pnp:IJ22_38650"/>
<dbReference type="InterPro" id="IPR004474">
    <property type="entry name" value="LytR_CpsA_psr"/>
</dbReference>
<reference evidence="3 4" key="2">
    <citation type="journal article" date="2016" name="Genome Announc.">
        <title>Complete Genome Sequences of Two Interactive Moderate Thermophiles, Paenibacillus napthalenovorans 32O-Y and Paenibacillus sp. 32O-W.</title>
        <authorList>
            <person name="Butler R.R.III."/>
            <person name="Wang J."/>
            <person name="Stark B.C."/>
            <person name="Pombert J.F."/>
        </authorList>
    </citation>
    <scope>NUCLEOTIDE SEQUENCE [LARGE SCALE GENOMIC DNA]</scope>
    <source>
        <strain evidence="3 4">32O-Y</strain>
    </source>
</reference>
<comment type="similarity">
    <text evidence="1">Belongs to the LytR/CpsA/Psr (LCP) family.</text>
</comment>
<dbReference type="OrthoDB" id="9782542at2"/>
<feature type="region of interest" description="Disordered" evidence="2">
    <location>
        <begin position="317"/>
        <end position="345"/>
    </location>
</feature>
<dbReference type="RefSeq" id="WP_062409923.1">
    <property type="nucleotide sequence ID" value="NZ_BJCS01000005.1"/>
</dbReference>
<sequence length="345" mass="38350">MARAVKRIFIIALLLLLAGIGYYTYAFLNFANNIQKSDSTKFGGLLPKQVGLTDNNAPPKWEGKERVNILILGGDSRGGNNGVGRSDSIMIASIDPMTKKMHLFSILRDTYVKIPGVGNDRINAAYAIGGPNLSMKTASDLLGIPIQYYVMTDFEGFIALVDAIGGIEIDVEKDMRYRDSADNHQYDINLKKGFQHLNGEQALQYVRFRHDALSDYARTERQRKFLKAVAEKMQTTGSLIRLPKILNSIDPYIETNLTTTDMLKLGALAYEAKAEGMVTKQIPPAELLVERRVGGAAVLSVDRNKLHSYMKSLFEGRDPYAPEEKPVTQTHEALGRDKGSMTKKE</sequence>
<organism evidence="3 4">
    <name type="scientific">Paenibacillus naphthalenovorans</name>
    <dbReference type="NCBI Taxonomy" id="162209"/>
    <lineage>
        <taxon>Bacteria</taxon>
        <taxon>Bacillati</taxon>
        <taxon>Bacillota</taxon>
        <taxon>Bacilli</taxon>
        <taxon>Bacillales</taxon>
        <taxon>Paenibacillaceae</taxon>
        <taxon>Paenibacillus</taxon>
    </lineage>
</organism>
<dbReference type="Proteomes" id="UP000061660">
    <property type="component" value="Chromosome"/>
</dbReference>
<dbReference type="PANTHER" id="PTHR33392:SF6">
    <property type="entry name" value="POLYISOPRENYL-TEICHOIC ACID--PEPTIDOGLYCAN TEICHOIC ACID TRANSFERASE TAGU"/>
    <property type="match status" value="1"/>
</dbReference>
<evidence type="ECO:0000256" key="2">
    <source>
        <dbReference type="SAM" id="MobiDB-lite"/>
    </source>
</evidence>
<dbReference type="Pfam" id="PF03816">
    <property type="entry name" value="LytR_cpsA_psr"/>
    <property type="match status" value="1"/>
</dbReference>
<gene>
    <name evidence="3" type="ORF">IJ22_38650</name>
</gene>
<name>A0A0U2W6L7_9BACL</name>
<protein>
    <submittedName>
        <fullName evidence="3">Transcriptional regulator</fullName>
    </submittedName>
</protein>
<keyword evidence="4" id="KW-1185">Reference proteome</keyword>
<feature type="compositionally biased region" description="Basic and acidic residues" evidence="2">
    <location>
        <begin position="317"/>
        <end position="326"/>
    </location>
</feature>
<dbReference type="NCBIfam" id="TIGR00350">
    <property type="entry name" value="lytR_cpsA_psr"/>
    <property type="match status" value="1"/>
</dbReference>
<evidence type="ECO:0000313" key="3">
    <source>
        <dbReference type="EMBL" id="ALS24196.1"/>
    </source>
</evidence>
<dbReference type="STRING" id="162209.IJ22_38650"/>
<dbReference type="PATRIC" id="fig|162209.4.peg.4116"/>
<dbReference type="InterPro" id="IPR050922">
    <property type="entry name" value="LytR/CpsA/Psr_CW_biosynth"/>
</dbReference>
<dbReference type="Gene3D" id="3.40.630.190">
    <property type="entry name" value="LCP protein"/>
    <property type="match status" value="1"/>
</dbReference>
<feature type="compositionally biased region" description="Basic and acidic residues" evidence="2">
    <location>
        <begin position="333"/>
        <end position="345"/>
    </location>
</feature>
<evidence type="ECO:0000313" key="4">
    <source>
        <dbReference type="Proteomes" id="UP000061660"/>
    </source>
</evidence>
<dbReference type="PANTHER" id="PTHR33392">
    <property type="entry name" value="POLYISOPRENYL-TEICHOIC ACID--PEPTIDOGLYCAN TEICHOIC ACID TRANSFERASE TAGU"/>
    <property type="match status" value="1"/>
</dbReference>
<proteinExistence type="inferred from homology"/>
<reference evidence="4" key="1">
    <citation type="submission" date="2015-12" db="EMBL/GenBank/DDBJ databases">
        <title>Complete genome sequences of two moderately thermophilic Paenibacillus species.</title>
        <authorList>
            <person name="Butler R.III."/>
            <person name="Wang J."/>
            <person name="Stark B.C."/>
            <person name="Pombert J.-F."/>
        </authorList>
    </citation>
    <scope>NUCLEOTIDE SEQUENCE [LARGE SCALE GENOMIC DNA]</scope>
    <source>
        <strain evidence="4">32O-Y</strain>
    </source>
</reference>
<dbReference type="EMBL" id="CP013652">
    <property type="protein sequence ID" value="ALS24196.1"/>
    <property type="molecule type" value="Genomic_DNA"/>
</dbReference>
<accession>A0A0U2W6L7</accession>
<dbReference type="AlphaFoldDB" id="A0A0U2W6L7"/>
<evidence type="ECO:0000256" key="1">
    <source>
        <dbReference type="ARBA" id="ARBA00006068"/>
    </source>
</evidence>